<dbReference type="RefSeq" id="YP_010059110.1">
    <property type="nucleotide sequence ID" value="NC_054724.1"/>
</dbReference>
<dbReference type="KEGG" id="vg:64766341"/>
<sequence length="43" mass="5181">MWAWLTEVRYIETSLLSVFLISVAIFLVCDLIKWGVRRLIRNR</sequence>
<organism evidence="2 3">
    <name type="scientific">Rhodococcus phage Finch</name>
    <dbReference type="NCBI Taxonomy" id="2094144"/>
    <lineage>
        <taxon>Viruses</taxon>
        <taxon>Duplodnaviria</taxon>
        <taxon>Heunggongvirae</taxon>
        <taxon>Uroviricota</taxon>
        <taxon>Caudoviricetes</taxon>
        <taxon>Finchvirus</taxon>
        <taxon>Finchvirus finch</taxon>
    </lineage>
</organism>
<evidence type="ECO:0000313" key="3">
    <source>
        <dbReference type="Proteomes" id="UP000241290"/>
    </source>
</evidence>
<dbReference type="Proteomes" id="UP000241290">
    <property type="component" value="Genome"/>
</dbReference>
<protein>
    <submittedName>
        <fullName evidence="2">Membrane protein</fullName>
    </submittedName>
</protein>
<keyword evidence="1" id="KW-0812">Transmembrane</keyword>
<reference evidence="3" key="1">
    <citation type="submission" date="2018-02" db="EMBL/GenBank/DDBJ databases">
        <authorList>
            <person name="Cohen D.B."/>
            <person name="Kent A.D."/>
        </authorList>
    </citation>
    <scope>NUCLEOTIDE SEQUENCE [LARGE SCALE GENOMIC DNA]</scope>
</reference>
<dbReference type="GeneID" id="64766341"/>
<gene>
    <name evidence="2" type="primary">88</name>
    <name evidence="2" type="ORF">SEA_FINCH_88</name>
</gene>
<keyword evidence="3" id="KW-1185">Reference proteome</keyword>
<feature type="transmembrane region" description="Helical" evidence="1">
    <location>
        <begin position="15"/>
        <end position="36"/>
    </location>
</feature>
<keyword evidence="1" id="KW-0472">Membrane</keyword>
<evidence type="ECO:0000313" key="2">
    <source>
        <dbReference type="EMBL" id="AVO25020.1"/>
    </source>
</evidence>
<name>A0A2P1JXI8_9CAUD</name>
<dbReference type="EMBL" id="MG962366">
    <property type="protein sequence ID" value="AVO25020.1"/>
    <property type="molecule type" value="Genomic_DNA"/>
</dbReference>
<keyword evidence="1" id="KW-1133">Transmembrane helix</keyword>
<accession>A0A2P1JXI8</accession>
<proteinExistence type="predicted"/>
<evidence type="ECO:0000256" key="1">
    <source>
        <dbReference type="SAM" id="Phobius"/>
    </source>
</evidence>